<dbReference type="RefSeq" id="WP_147131433.1">
    <property type="nucleotide sequence ID" value="NZ_BJXA01000018.1"/>
</dbReference>
<dbReference type="InterPro" id="IPR013217">
    <property type="entry name" value="Methyltransf_12"/>
</dbReference>
<dbReference type="OrthoDB" id="4528595at2"/>
<organism evidence="2 3">
    <name type="scientific">Nocardia ninae NBRC 108245</name>
    <dbReference type="NCBI Taxonomy" id="1210091"/>
    <lineage>
        <taxon>Bacteria</taxon>
        <taxon>Bacillati</taxon>
        <taxon>Actinomycetota</taxon>
        <taxon>Actinomycetes</taxon>
        <taxon>Mycobacteriales</taxon>
        <taxon>Nocardiaceae</taxon>
        <taxon>Nocardia</taxon>
    </lineage>
</organism>
<evidence type="ECO:0000313" key="2">
    <source>
        <dbReference type="EMBL" id="GEM38770.1"/>
    </source>
</evidence>
<dbReference type="GO" id="GO:0032259">
    <property type="term" value="P:methylation"/>
    <property type="evidence" value="ECO:0007669"/>
    <property type="project" value="UniProtKB-KW"/>
</dbReference>
<dbReference type="SUPFAM" id="SSF53335">
    <property type="entry name" value="S-adenosyl-L-methionine-dependent methyltransferases"/>
    <property type="match status" value="1"/>
</dbReference>
<dbReference type="AlphaFoldDB" id="A0A511MDP0"/>
<accession>A0A511MDP0</accession>
<proteinExistence type="predicted"/>
<keyword evidence="3" id="KW-1185">Reference proteome</keyword>
<dbReference type="Proteomes" id="UP000321424">
    <property type="component" value="Unassembled WGS sequence"/>
</dbReference>
<dbReference type="Pfam" id="PF08242">
    <property type="entry name" value="Methyltransf_12"/>
    <property type="match status" value="1"/>
</dbReference>
<name>A0A511MDP0_9NOCA</name>
<evidence type="ECO:0000313" key="3">
    <source>
        <dbReference type="Proteomes" id="UP000321424"/>
    </source>
</evidence>
<comment type="caution">
    <text evidence="2">The sequence shown here is derived from an EMBL/GenBank/DDBJ whole genome shotgun (WGS) entry which is preliminary data.</text>
</comment>
<feature type="domain" description="Methyltransferase type 12" evidence="1">
    <location>
        <begin position="42"/>
        <end position="139"/>
    </location>
</feature>
<dbReference type="InterPro" id="IPR029063">
    <property type="entry name" value="SAM-dependent_MTases_sf"/>
</dbReference>
<dbReference type="EMBL" id="BJXA01000018">
    <property type="protein sequence ID" value="GEM38770.1"/>
    <property type="molecule type" value="Genomic_DNA"/>
</dbReference>
<keyword evidence="2" id="KW-0489">Methyltransferase</keyword>
<sequence length="258" mass="27634">MADGYGTAAEFYDIAGRPYWKPRTSALTQALAAAAQTNSPIVDIGAGTGLVVEIVGTALTEVSILAIEPSPAMRAALASRVLANPALARRVTIEATALADTTLPDRLGGVVACGVLGYFTPDERRRLWRLLADRLAPDCCAVVDAAPFPATRAVRPIRVGVARFGARQHEIWLASRPVDVEGRIELTTTCRVLRDGQTIRESVSTQQWWALDMRTIAAEATEAGLRCRRAGWDLATLSADRTAPLDAQRSAAATSIKR</sequence>
<gene>
    <name evidence="2" type="ORF">NN4_32890</name>
</gene>
<dbReference type="Gene3D" id="3.40.50.150">
    <property type="entry name" value="Vaccinia Virus protein VP39"/>
    <property type="match status" value="1"/>
</dbReference>
<protein>
    <submittedName>
        <fullName evidence="2">Methyltransferase type 12</fullName>
    </submittedName>
</protein>
<evidence type="ECO:0000259" key="1">
    <source>
        <dbReference type="Pfam" id="PF08242"/>
    </source>
</evidence>
<reference evidence="2 3" key="1">
    <citation type="submission" date="2019-07" db="EMBL/GenBank/DDBJ databases">
        <title>Whole genome shotgun sequence of Nocardia ninae NBRC 108245.</title>
        <authorList>
            <person name="Hosoyama A."/>
            <person name="Uohara A."/>
            <person name="Ohji S."/>
            <person name="Ichikawa N."/>
        </authorList>
    </citation>
    <scope>NUCLEOTIDE SEQUENCE [LARGE SCALE GENOMIC DNA]</scope>
    <source>
        <strain evidence="2 3">NBRC 108245</strain>
    </source>
</reference>
<dbReference type="GO" id="GO:0008168">
    <property type="term" value="F:methyltransferase activity"/>
    <property type="evidence" value="ECO:0007669"/>
    <property type="project" value="UniProtKB-KW"/>
</dbReference>
<keyword evidence="2" id="KW-0808">Transferase</keyword>